<accession>A0A7R9TH17</accession>
<gene>
    <name evidence="3" type="ORF">PCOL08062_LOCUS3959</name>
</gene>
<dbReference type="GO" id="GO:0019888">
    <property type="term" value="F:protein phosphatase regulator activity"/>
    <property type="evidence" value="ECO:0007669"/>
    <property type="project" value="InterPro"/>
</dbReference>
<dbReference type="GO" id="GO:0005737">
    <property type="term" value="C:cytoplasm"/>
    <property type="evidence" value="ECO:0007669"/>
    <property type="project" value="TreeGrafter"/>
</dbReference>
<dbReference type="GO" id="GO:0030289">
    <property type="term" value="C:protein phosphatase 4 complex"/>
    <property type="evidence" value="ECO:0007669"/>
    <property type="project" value="InterPro"/>
</dbReference>
<dbReference type="InterPro" id="IPR015267">
    <property type="entry name" value="PPP4R2"/>
</dbReference>
<feature type="compositionally biased region" description="Gly residues" evidence="2">
    <location>
        <begin position="89"/>
        <end position="104"/>
    </location>
</feature>
<dbReference type="EMBL" id="HBDZ01005151">
    <property type="protein sequence ID" value="CAD8235122.1"/>
    <property type="molecule type" value="Transcribed_RNA"/>
</dbReference>
<feature type="region of interest" description="Disordered" evidence="2">
    <location>
        <begin position="1"/>
        <end position="20"/>
    </location>
</feature>
<dbReference type="PANTHER" id="PTHR16487:SF0">
    <property type="entry name" value="PROTEIN PHOSPHATASE 4 REGULATORY SUBUNIT 2-RELATED"/>
    <property type="match status" value="1"/>
</dbReference>
<dbReference type="GO" id="GO:0005634">
    <property type="term" value="C:nucleus"/>
    <property type="evidence" value="ECO:0007669"/>
    <property type="project" value="TreeGrafter"/>
</dbReference>
<feature type="region of interest" description="Disordered" evidence="2">
    <location>
        <begin position="376"/>
        <end position="441"/>
    </location>
</feature>
<evidence type="ECO:0000256" key="2">
    <source>
        <dbReference type="SAM" id="MobiDB-lite"/>
    </source>
</evidence>
<feature type="region of interest" description="Disordered" evidence="2">
    <location>
        <begin position="29"/>
        <end position="239"/>
    </location>
</feature>
<comment type="similarity">
    <text evidence="1">Belongs to the PPP4R2 family.</text>
</comment>
<evidence type="ECO:0000313" key="3">
    <source>
        <dbReference type="EMBL" id="CAD8235122.1"/>
    </source>
</evidence>
<feature type="compositionally biased region" description="Polar residues" evidence="2">
    <location>
        <begin position="49"/>
        <end position="59"/>
    </location>
</feature>
<sequence>MEAVGAAAAPGSAPAGAADPPECALAALAGVARGGSGEQCDPGQPHQRPPTQQSTLHADQQQRSQQQEHLEPGQRWQQHQHDEASEGGQEPGGAACGDSGGAHAGGHASADARVDVTANENGAPAGGINVTSGAQPGADVPAADAHVPSASPADDGTAAVRTSSWGASAAPAPKRIRSADSQGSPAVGPHERASPASTARVGGDGKAAAASARAEGHTNAVSEDTGTVGPPGGASAGGGALSAHARALKAPFDGHSMLVDTAADGVVRVAWTEMHAALEERLCRVLDLYHARASSSANLCEGPQLPVLPDGERFEEMRDRMVGALRAFQQGPPFSIQRLCEIMLVPTLHYSTLSKLVLALEKCLLVTTMIKVDVGAPRPPPTLATRAGAGAARPAPAPSQLCQADSPAREDGNASDTDGSDGARSDAATVPSILDASAEVR</sequence>
<evidence type="ECO:0000256" key="1">
    <source>
        <dbReference type="ARBA" id="ARBA00009207"/>
    </source>
</evidence>
<dbReference type="AlphaFoldDB" id="A0A7R9TH17"/>
<reference evidence="3" key="1">
    <citation type="submission" date="2021-01" db="EMBL/GenBank/DDBJ databases">
        <authorList>
            <person name="Corre E."/>
            <person name="Pelletier E."/>
            <person name="Niang G."/>
            <person name="Scheremetjew M."/>
            <person name="Finn R."/>
            <person name="Kale V."/>
            <person name="Holt S."/>
            <person name="Cochrane G."/>
            <person name="Meng A."/>
            <person name="Brown T."/>
            <person name="Cohen L."/>
        </authorList>
    </citation>
    <scope>NUCLEOTIDE SEQUENCE</scope>
    <source>
        <strain evidence="3">CCMP1413</strain>
    </source>
</reference>
<protein>
    <submittedName>
        <fullName evidence="3">Uncharacterized protein</fullName>
    </submittedName>
</protein>
<feature type="compositionally biased region" description="Gly residues" evidence="2">
    <location>
        <begin position="229"/>
        <end position="239"/>
    </location>
</feature>
<feature type="compositionally biased region" description="Low complexity" evidence="2">
    <location>
        <begin position="383"/>
        <end position="394"/>
    </location>
</feature>
<name>A0A7R9TH17_9VIRI</name>
<proteinExistence type="inferred from homology"/>
<dbReference type="Pfam" id="PF09184">
    <property type="entry name" value="PPP4R2"/>
    <property type="match status" value="1"/>
</dbReference>
<dbReference type="PANTHER" id="PTHR16487">
    <property type="entry name" value="PPP4R2-RELATED PROTEIN"/>
    <property type="match status" value="1"/>
</dbReference>
<organism evidence="3">
    <name type="scientific">Prasinoderma coloniale</name>
    <dbReference type="NCBI Taxonomy" id="156133"/>
    <lineage>
        <taxon>Eukaryota</taxon>
        <taxon>Viridiplantae</taxon>
        <taxon>Prasinodermophyta</taxon>
        <taxon>Prasinodermophyceae</taxon>
        <taxon>Prasinodermales</taxon>
        <taxon>Prasinodermaceae</taxon>
        <taxon>Prasinoderma</taxon>
    </lineage>
</organism>